<feature type="transmembrane region" description="Helical" evidence="2">
    <location>
        <begin position="43"/>
        <end position="62"/>
    </location>
</feature>
<sequence length="236" mass="25635">MKNPAENQMGFLDSSCLLKQSLVSSVLLLFVVPFFSYPVFSPAFVTVTVLIVSSATAVLVLFKSSKNKRVSDRDEVLLVDGDSSSCRPEAPPEEEGEDSAAPEAANDAAPVPIKSPEVSSETESVDLSTTTDESDDVDWPSPYNADHRIQACSDDSISDDDSLIELALPDGHYVEPVPVPPKLTPPRLNSPEYSPESVFDQHGLLELFSDINEEDNMIEIDISMGSIKCSRLEIEA</sequence>
<comment type="caution">
    <text evidence="3">The sequence shown here is derived from an EMBL/GenBank/DDBJ whole genome shotgun (WGS) entry which is preliminary data.</text>
</comment>
<dbReference type="PANTHER" id="PTHR35708">
    <property type="entry name" value="GB|AAD25831.1"/>
    <property type="match status" value="1"/>
</dbReference>
<evidence type="ECO:0000256" key="2">
    <source>
        <dbReference type="SAM" id="Phobius"/>
    </source>
</evidence>
<dbReference type="EMBL" id="JAINDJ010000006">
    <property type="protein sequence ID" value="KAG9443555.1"/>
    <property type="molecule type" value="Genomic_DNA"/>
</dbReference>
<feature type="transmembrane region" description="Helical" evidence="2">
    <location>
        <begin position="21"/>
        <end position="37"/>
    </location>
</feature>
<proteinExistence type="predicted"/>
<reference evidence="3 4" key="1">
    <citation type="submission" date="2021-07" db="EMBL/GenBank/DDBJ databases">
        <title>The Aristolochia fimbriata genome: insights into angiosperm evolution, floral development and chemical biosynthesis.</title>
        <authorList>
            <person name="Jiao Y."/>
        </authorList>
    </citation>
    <scope>NUCLEOTIDE SEQUENCE [LARGE SCALE GENOMIC DNA]</scope>
    <source>
        <strain evidence="3">IBCAS-2021</strain>
        <tissue evidence="3">Leaf</tissue>
    </source>
</reference>
<feature type="compositionally biased region" description="Polar residues" evidence="1">
    <location>
        <begin position="117"/>
        <end position="131"/>
    </location>
</feature>
<keyword evidence="2" id="KW-0472">Membrane</keyword>
<evidence type="ECO:0000313" key="3">
    <source>
        <dbReference type="EMBL" id="KAG9443555.1"/>
    </source>
</evidence>
<feature type="region of interest" description="Disordered" evidence="1">
    <location>
        <begin position="79"/>
        <end position="146"/>
    </location>
</feature>
<dbReference type="AlphaFoldDB" id="A0AAV7E3Q6"/>
<feature type="compositionally biased region" description="Acidic residues" evidence="1">
    <location>
        <begin position="91"/>
        <end position="100"/>
    </location>
</feature>
<dbReference type="Proteomes" id="UP000825729">
    <property type="component" value="Unassembled WGS sequence"/>
</dbReference>
<evidence type="ECO:0000256" key="1">
    <source>
        <dbReference type="SAM" id="MobiDB-lite"/>
    </source>
</evidence>
<keyword evidence="2" id="KW-0812">Transmembrane</keyword>
<evidence type="ECO:0000313" key="4">
    <source>
        <dbReference type="Proteomes" id="UP000825729"/>
    </source>
</evidence>
<gene>
    <name evidence="3" type="ORF">H6P81_014895</name>
</gene>
<accession>A0AAV7E3Q6</accession>
<keyword evidence="4" id="KW-1185">Reference proteome</keyword>
<protein>
    <recommendedName>
        <fullName evidence="5">Transmembrane protein</fullName>
    </recommendedName>
</protein>
<feature type="compositionally biased region" description="Low complexity" evidence="1">
    <location>
        <begin position="101"/>
        <end position="112"/>
    </location>
</feature>
<evidence type="ECO:0008006" key="5">
    <source>
        <dbReference type="Google" id="ProtNLM"/>
    </source>
</evidence>
<dbReference type="PANTHER" id="PTHR35708:SF3">
    <property type="entry name" value="GB|AAD25831.1"/>
    <property type="match status" value="1"/>
</dbReference>
<organism evidence="3 4">
    <name type="scientific">Aristolochia fimbriata</name>
    <name type="common">White veined hardy Dutchman's pipe vine</name>
    <dbReference type="NCBI Taxonomy" id="158543"/>
    <lineage>
        <taxon>Eukaryota</taxon>
        <taxon>Viridiplantae</taxon>
        <taxon>Streptophyta</taxon>
        <taxon>Embryophyta</taxon>
        <taxon>Tracheophyta</taxon>
        <taxon>Spermatophyta</taxon>
        <taxon>Magnoliopsida</taxon>
        <taxon>Magnoliidae</taxon>
        <taxon>Piperales</taxon>
        <taxon>Aristolochiaceae</taxon>
        <taxon>Aristolochia</taxon>
    </lineage>
</organism>
<name>A0AAV7E3Q6_ARIFI</name>
<keyword evidence="2" id="KW-1133">Transmembrane helix</keyword>